<dbReference type="Gene3D" id="3.30.300.20">
    <property type="match status" value="1"/>
</dbReference>
<evidence type="ECO:0000256" key="1">
    <source>
        <dbReference type="SAM" id="MobiDB-lite"/>
    </source>
</evidence>
<accession>A0AA37F7N3</accession>
<reference evidence="2" key="1">
    <citation type="journal article" date="2014" name="Int. J. Syst. Evol. Microbiol.">
        <title>Complete genome sequence of Corynebacterium casei LMG S-19264T (=DSM 44701T), isolated from a smear-ripened cheese.</title>
        <authorList>
            <consortium name="US DOE Joint Genome Institute (JGI-PGF)"/>
            <person name="Walter F."/>
            <person name="Albersmeier A."/>
            <person name="Kalinowski J."/>
            <person name="Ruckert C."/>
        </authorList>
    </citation>
    <scope>NUCLEOTIDE SEQUENCE</scope>
    <source>
        <strain evidence="2">JCM 3093</strain>
    </source>
</reference>
<dbReference type="Proteomes" id="UP000627984">
    <property type="component" value="Unassembled WGS sequence"/>
</dbReference>
<evidence type="ECO:0000313" key="3">
    <source>
        <dbReference type="Proteomes" id="UP000627984"/>
    </source>
</evidence>
<sequence>MTREHRYRLTVTWTGNRGEGTVSYRGYGREHEVSAPGKEPLAGSSDPAFRGDPARWNPEELLVASLSQCHMLWYLHLCTVNGVVVTGYTDEPEGVMLEDGNGSGRFTEVVLRPAVTVASAEMAATAERLHGEVHEYCFIARSVNFPVRPEPVIGF</sequence>
<dbReference type="InterPro" id="IPR015946">
    <property type="entry name" value="KH_dom-like_a/b"/>
</dbReference>
<reference evidence="2" key="2">
    <citation type="submission" date="2022-09" db="EMBL/GenBank/DDBJ databases">
        <authorList>
            <person name="Sun Q."/>
            <person name="Ohkuma M."/>
        </authorList>
    </citation>
    <scope>NUCLEOTIDE SEQUENCE</scope>
    <source>
        <strain evidence="2">JCM 3093</strain>
    </source>
</reference>
<dbReference type="PANTHER" id="PTHR42830">
    <property type="entry name" value="OSMOTICALLY INDUCIBLE FAMILY PROTEIN"/>
    <property type="match status" value="1"/>
</dbReference>
<dbReference type="RefSeq" id="WP_191898013.1">
    <property type="nucleotide sequence ID" value="NZ_BMQD01000030.1"/>
</dbReference>
<dbReference type="EMBL" id="BMQD01000030">
    <property type="protein sequence ID" value="GGK94658.1"/>
    <property type="molecule type" value="Genomic_DNA"/>
</dbReference>
<proteinExistence type="predicted"/>
<dbReference type="InterPro" id="IPR052707">
    <property type="entry name" value="OsmC_Ohr_Peroxiredoxin"/>
</dbReference>
<protein>
    <submittedName>
        <fullName evidence="2">Peroxiredoxin</fullName>
    </submittedName>
</protein>
<dbReference type="AlphaFoldDB" id="A0AA37F7N3"/>
<dbReference type="PANTHER" id="PTHR42830:SF2">
    <property type="entry name" value="OSMC_OHR FAMILY PROTEIN"/>
    <property type="match status" value="1"/>
</dbReference>
<gene>
    <name evidence="2" type="ORF">GCM10010126_62590</name>
</gene>
<organism evidence="2 3">
    <name type="scientific">Planomonospora parontospora</name>
    <dbReference type="NCBI Taxonomy" id="58119"/>
    <lineage>
        <taxon>Bacteria</taxon>
        <taxon>Bacillati</taxon>
        <taxon>Actinomycetota</taxon>
        <taxon>Actinomycetes</taxon>
        <taxon>Streptosporangiales</taxon>
        <taxon>Streptosporangiaceae</taxon>
        <taxon>Planomonospora</taxon>
    </lineage>
</organism>
<dbReference type="InterPro" id="IPR036102">
    <property type="entry name" value="OsmC/Ohrsf"/>
</dbReference>
<feature type="region of interest" description="Disordered" evidence="1">
    <location>
        <begin position="30"/>
        <end position="50"/>
    </location>
</feature>
<dbReference type="SUPFAM" id="SSF82784">
    <property type="entry name" value="OsmC-like"/>
    <property type="match status" value="1"/>
</dbReference>
<comment type="caution">
    <text evidence="2">The sequence shown here is derived from an EMBL/GenBank/DDBJ whole genome shotgun (WGS) entry which is preliminary data.</text>
</comment>
<dbReference type="InterPro" id="IPR003718">
    <property type="entry name" value="OsmC/Ohr_fam"/>
</dbReference>
<dbReference type="Pfam" id="PF02566">
    <property type="entry name" value="OsmC"/>
    <property type="match status" value="1"/>
</dbReference>
<evidence type="ECO:0000313" key="2">
    <source>
        <dbReference type="EMBL" id="GGK94658.1"/>
    </source>
</evidence>
<name>A0AA37F7N3_9ACTN</name>